<organism evidence="2 3">
    <name type="scientific">Pedobacter montanisoli</name>
    <dbReference type="NCBI Taxonomy" id="2923277"/>
    <lineage>
        <taxon>Bacteria</taxon>
        <taxon>Pseudomonadati</taxon>
        <taxon>Bacteroidota</taxon>
        <taxon>Sphingobacteriia</taxon>
        <taxon>Sphingobacteriales</taxon>
        <taxon>Sphingobacteriaceae</taxon>
        <taxon>Pedobacter</taxon>
    </lineage>
</organism>
<protein>
    <submittedName>
        <fullName evidence="2">Copper resistance protein NlpE N-terminal domain-containing protein</fullName>
    </submittedName>
</protein>
<keyword evidence="1" id="KW-0732">Signal</keyword>
<accession>A0ABS9ZWJ5</accession>
<sequence length="146" mass="16115">MKKLFLLGGLAIVLLAACTSNTRKETSSTQDTTAIATDTVHTSQNSLDWSGTYKGILPCADCPGIETTVVLNANDTFSYMAKYQDRDFKTEDKGKIMWHDNGSVVHLKGQETDLKYKVGENQLIQLDTEGKEITGALSKYYILAKQ</sequence>
<evidence type="ECO:0000256" key="1">
    <source>
        <dbReference type="SAM" id="SignalP"/>
    </source>
</evidence>
<dbReference type="PROSITE" id="PS51257">
    <property type="entry name" value="PROKAR_LIPOPROTEIN"/>
    <property type="match status" value="1"/>
</dbReference>
<proteinExistence type="predicted"/>
<feature type="chain" id="PRO_5046034160" evidence="1">
    <location>
        <begin position="17"/>
        <end position="146"/>
    </location>
</feature>
<gene>
    <name evidence="2" type="ORF">MMF97_08085</name>
</gene>
<dbReference type="InterPro" id="IPR007298">
    <property type="entry name" value="Cu-R_lipoprotein_NlpE"/>
</dbReference>
<name>A0ABS9ZWJ5_9SPHI</name>
<keyword evidence="3" id="KW-1185">Reference proteome</keyword>
<reference evidence="2" key="1">
    <citation type="submission" date="2022-03" db="EMBL/GenBank/DDBJ databases">
        <authorList>
            <person name="Woo C.Y."/>
        </authorList>
    </citation>
    <scope>NUCLEOTIDE SEQUENCE</scope>
    <source>
        <strain evidence="2">CYS-01</strain>
    </source>
</reference>
<dbReference type="RefSeq" id="WP_243361339.1">
    <property type="nucleotide sequence ID" value="NZ_JALGBH010000002.1"/>
</dbReference>
<dbReference type="Proteomes" id="UP001165460">
    <property type="component" value="Unassembled WGS sequence"/>
</dbReference>
<evidence type="ECO:0000313" key="2">
    <source>
        <dbReference type="EMBL" id="MCJ0742666.1"/>
    </source>
</evidence>
<dbReference type="Gene3D" id="2.40.128.640">
    <property type="match status" value="1"/>
</dbReference>
<dbReference type="Pfam" id="PF04170">
    <property type="entry name" value="NlpE"/>
    <property type="match status" value="1"/>
</dbReference>
<comment type="caution">
    <text evidence="2">The sequence shown here is derived from an EMBL/GenBank/DDBJ whole genome shotgun (WGS) entry which is preliminary data.</text>
</comment>
<feature type="signal peptide" evidence="1">
    <location>
        <begin position="1"/>
        <end position="16"/>
    </location>
</feature>
<evidence type="ECO:0000313" key="3">
    <source>
        <dbReference type="Proteomes" id="UP001165460"/>
    </source>
</evidence>
<dbReference type="EMBL" id="JALGBH010000002">
    <property type="protein sequence ID" value="MCJ0742666.1"/>
    <property type="molecule type" value="Genomic_DNA"/>
</dbReference>